<dbReference type="Gene3D" id="3.40.50.1820">
    <property type="entry name" value="alpha/beta hydrolase"/>
    <property type="match status" value="1"/>
</dbReference>
<dbReference type="AlphaFoldDB" id="A0A0W0YVK3"/>
<dbReference type="PANTHER" id="PTHR10272">
    <property type="entry name" value="PLATELET-ACTIVATING FACTOR ACETYLHYDROLASE"/>
    <property type="match status" value="1"/>
</dbReference>
<dbReference type="PANTHER" id="PTHR10272:SF0">
    <property type="entry name" value="PLATELET-ACTIVATING FACTOR ACETYLHYDROLASE"/>
    <property type="match status" value="1"/>
</dbReference>
<dbReference type="OrthoDB" id="9814760at2"/>
<gene>
    <name evidence="4" type="ORF">Lsan_1914</name>
</gene>
<reference evidence="4 5" key="1">
    <citation type="submission" date="2015-11" db="EMBL/GenBank/DDBJ databases">
        <title>Genomic analysis of 38 Legionella species identifies large and diverse effector repertoires.</title>
        <authorList>
            <person name="Burstein D."/>
            <person name="Amaro F."/>
            <person name="Zusman T."/>
            <person name="Lifshitz Z."/>
            <person name="Cohen O."/>
            <person name="Gilbert J.A."/>
            <person name="Pupko T."/>
            <person name="Shuman H.A."/>
            <person name="Segal G."/>
        </authorList>
    </citation>
    <scope>NUCLEOTIDE SEQUENCE [LARGE SCALE GENOMIC DNA]</scope>
    <source>
        <strain evidence="4 5">SC-63-C7</strain>
    </source>
</reference>
<evidence type="ECO:0000313" key="4">
    <source>
        <dbReference type="EMBL" id="KTD60909.1"/>
    </source>
</evidence>
<evidence type="ECO:0000313" key="5">
    <source>
        <dbReference type="Proteomes" id="UP000054703"/>
    </source>
</evidence>
<evidence type="ECO:0000256" key="3">
    <source>
        <dbReference type="ARBA" id="ARBA00023098"/>
    </source>
</evidence>
<evidence type="ECO:0000256" key="2">
    <source>
        <dbReference type="ARBA" id="ARBA00022963"/>
    </source>
</evidence>
<accession>A0A0W0YVK3</accession>
<evidence type="ECO:0000256" key="1">
    <source>
        <dbReference type="ARBA" id="ARBA00022801"/>
    </source>
</evidence>
<keyword evidence="3" id="KW-0443">Lipid metabolism</keyword>
<name>A0A0W0YVK3_9GAMM</name>
<keyword evidence="1" id="KW-0378">Hydrolase</keyword>
<keyword evidence="2" id="KW-0442">Lipid degradation</keyword>
<dbReference type="GO" id="GO:0016042">
    <property type="term" value="P:lipid catabolic process"/>
    <property type="evidence" value="ECO:0007669"/>
    <property type="project" value="UniProtKB-KW"/>
</dbReference>
<dbReference type="Proteomes" id="UP000054703">
    <property type="component" value="Unassembled WGS sequence"/>
</dbReference>
<protein>
    <submittedName>
        <fullName evidence="4">Isoform II</fullName>
    </submittedName>
</protein>
<dbReference type="EMBL" id="LNYU01000045">
    <property type="protein sequence ID" value="KTD60909.1"/>
    <property type="molecule type" value="Genomic_DNA"/>
</dbReference>
<dbReference type="STRING" id="45074.Lsan_1914"/>
<organism evidence="4 5">
    <name type="scientific">Legionella santicrucis</name>
    <dbReference type="NCBI Taxonomy" id="45074"/>
    <lineage>
        <taxon>Bacteria</taxon>
        <taxon>Pseudomonadati</taxon>
        <taxon>Pseudomonadota</taxon>
        <taxon>Gammaproteobacteria</taxon>
        <taxon>Legionellales</taxon>
        <taxon>Legionellaceae</taxon>
        <taxon>Legionella</taxon>
    </lineage>
</organism>
<dbReference type="PATRIC" id="fig|45074.5.peg.2044"/>
<keyword evidence="5" id="KW-1185">Reference proteome</keyword>
<sequence length="253" mass="28838">MALSDPVRHCRVKLICMVIRLLKKYFLYGILLSHTVLAAQPITDYLLKPSGRYGVSFKDLHWVNSNVCPDPNFSKRNKNDFSSGNKKYCHELMVRIYYPITSKNYNGAPYYRPLIKTEQDILKTKFGVKTKDIETLSGLKSHTIENTPIIKNTKFPVLLFISGLGGVAQLYENMITELVSHGYIIVGINSVFINGDIILPNNRIVSMVDPQSWDIVTQKTIPILEQDIAFIYKQIHKATQDVVFKSMDLKHNG</sequence>
<dbReference type="InterPro" id="IPR029058">
    <property type="entry name" value="AB_hydrolase_fold"/>
</dbReference>
<dbReference type="Pfam" id="PF03403">
    <property type="entry name" value="PAF-AH_p_II"/>
    <property type="match status" value="1"/>
</dbReference>
<dbReference type="GO" id="GO:0003847">
    <property type="term" value="F:1-alkyl-2-acetylglycerophosphocholine esterase activity"/>
    <property type="evidence" value="ECO:0007669"/>
    <property type="project" value="TreeGrafter"/>
</dbReference>
<dbReference type="RefSeq" id="WP_133134338.1">
    <property type="nucleotide sequence ID" value="NZ_LNYU01000045.1"/>
</dbReference>
<dbReference type="SUPFAM" id="SSF53474">
    <property type="entry name" value="alpha/beta-Hydrolases"/>
    <property type="match status" value="1"/>
</dbReference>
<comment type="caution">
    <text evidence="4">The sequence shown here is derived from an EMBL/GenBank/DDBJ whole genome shotgun (WGS) entry which is preliminary data.</text>
</comment>
<proteinExistence type="predicted"/>